<gene>
    <name evidence="5" type="ORF">J8J14_21335</name>
</gene>
<dbReference type="InterPro" id="IPR018973">
    <property type="entry name" value="MZB"/>
</dbReference>
<dbReference type="Proteomes" id="UP000681594">
    <property type="component" value="Unassembled WGS sequence"/>
</dbReference>
<dbReference type="Pfam" id="PF00271">
    <property type="entry name" value="Helicase_C"/>
    <property type="match status" value="1"/>
</dbReference>
<keyword evidence="2" id="KW-0067">ATP-binding</keyword>
<dbReference type="RefSeq" id="WP_209381589.1">
    <property type="nucleotide sequence ID" value="NZ_JAGIZB010000031.1"/>
</dbReference>
<dbReference type="Pfam" id="PF00270">
    <property type="entry name" value="DEAD"/>
    <property type="match status" value="1"/>
</dbReference>
<keyword evidence="6" id="KW-1185">Reference proteome</keyword>
<reference evidence="5 6" key="1">
    <citation type="submission" date="2021-03" db="EMBL/GenBank/DDBJ databases">
        <authorList>
            <person name="So Y."/>
        </authorList>
    </citation>
    <scope>NUCLEOTIDE SEQUENCE [LARGE SCALE GENOMIC DNA]</scope>
    <source>
        <strain evidence="5 6">SSH11</strain>
    </source>
</reference>
<dbReference type="PROSITE" id="PS51192">
    <property type="entry name" value="HELICASE_ATP_BIND_1"/>
    <property type="match status" value="1"/>
</dbReference>
<dbReference type="InterPro" id="IPR001650">
    <property type="entry name" value="Helicase_C-like"/>
</dbReference>
<dbReference type="PANTHER" id="PTHR47957">
    <property type="entry name" value="ATP-DEPENDENT HELICASE HRQ1"/>
    <property type="match status" value="1"/>
</dbReference>
<evidence type="ECO:0000256" key="2">
    <source>
        <dbReference type="ARBA" id="ARBA00022840"/>
    </source>
</evidence>
<sequence>MPETRISSLVQTLTSRAAEAAIGRSRIVNGALREHLRVRLSCAAGATGSLIADPVLEAAFGHEPAPATLQELSEQGLLHPETVAALAEAEPLDAAEGRARNTLPRTLRPYTHQVEAWRALKEEDARCVLVSAGTGSGKTESFLVPILDDLVRQRATARRLVGVQALLLYPLNALIASQQDRLADWTAPFGGDVRFCLYNGNTPEELPLARRAERPWEVLDRASLRREPPPVLVTNATMLEYMLLRGKDAPILAASRGRLRYVVLDEAHTYLGSQAAEMTLLLRRTLHAFGVAPEQVRFVATSATLGSAGDPSVARELRRFLADLGGAAEERVSVVLGRRFVPELEQGGYGGLAADSAAVRLRQLLAEAPATLSEARRAVAPASADELLERGIAARGRDGSPFLPLRLHLFHRAQSGVWACIDPSCCGRTGTQLDGPDWPFGKVFERDSPACDACGGRTLGVLLCDDCGAPFLDAAMDAGFTRVERRLDEAALDEFRLEAEVEEDPEDEATEDRPLPSMPFVVGPTGHPGGAQLSVDPRSGEVRDAAGPGTARLARYGHEFCPCCGGGNARGTLFRPIRLGGPFFVGTAVDVLLDAAPPRPPAAPALPHAGRQLITFTDNRQGTARFAALRQQEAERTYVRGFVYHAVQDGDPHAAAEASNLRSEITILEPLGGAAAGLVQAKRARLAELERGGSLPWPSLLDHLAAANADQADLLEMWRGIERRFAEPRELARLQLVTEFLRRPQRANNLETMGLAALRYPAIDGLSEASMPDLFRDRGATLADWQDFLYLTVNFFVRANSAVQIDEGLARWTGQRARTRTFLPPRHDGPTTRKESRWPMLRGAAGRVSRPVLLLRDGLRLDLDDSATRDGVNDALEAAWRVASGLGTPGVDGLRLDLGRTHLSALREAWLCPVTGRVLDRCFRGVTPYVTQNPAPLRPSCERLALPRPPHPWLRREDGSDARDETTAWLGEDPAVAALRRRGLWTDLHDRAALRAPFVRTVEHSAQQPPSRLRDYEQRFKAGRINVLNCSTTMEMGVDIGGITTVAMANVPPSPASYRQRVGRAGRRGESLSVAFTYCPDTPLGWHAFDAPGAPLREAIAPPRVALDSRPLVQRHVNALLLGRFLRLIDANGLLLEAGDFFGPEAGDAAPWKRFVGWLRADALHDQVVSEALPRLLARTALSGVADVAQRSADALSPRAEAWLAERQALAEDLEATDIEAARRAIELQLKRMDGEFLLGDLARAGFLPGHGFPTDVVPFVALSPADQERGAAREREDAGARARRFPTRQLDMAIREYAPGADVVVDGIAYRSAGVTLNWKRPASEEESREVQAVRWFWRCGGCGAAGSAPRRPEACSACGSATIKSERVLQPPGFSTDLLEPPSNAVDSVAFVPPPRPVVSARGTSWTALENPDLGRARASSEGTIMALSRGPTGHGYALCLACGRAEPEASEAREGAPIALPARLARHAPLRGHRRRRPQCDGPDRGFAVQRHIALGYQRQTDLFELQLAALEDEALATTVAVALREALCRRLGVEREEVGWHVDRLPEPGEQPRWSVFLLDTAPGGAGYATSAGAELTDLLRRAREVLQCSNPRCESACPSCLVRRDTGRVVDLLDRRAAAAALDAVLAGLVLPARARLFAEAADQRVAAAPLPLEVERAMASRPAAGLHLLLHGRPGEWDLIPWWATPLLERLGRDGRAVTLLAAPATMAALSFEDAVALKALVDRAGPTVRLAAWSAEPSPGTLLAAVSSRQGCLAWATLDAEAASVSAQPPEAVVRASLPASPVCEGGQADLASIVQRLRPTMHRLSVGTDLDGPVGGFGQRFWAAIGRLPAVSGWLARSPRVERIAYGDRYLFSPLVVRMLHSVLAAAPVPRTAGRRLPLQLMTLSDRYDRRSGMSSGLRDDWPNLNTRDDVLKAVLGHAGFDVHLETADRRGLPHARRLRLESAEHGAMEVLLDHGFGHWMPERRVPFDFSAGAARQGADLLRTGVSVVGEPGKATEIFVDLTV</sequence>
<accession>A0ABS4AJW5</accession>
<dbReference type="PROSITE" id="PS51194">
    <property type="entry name" value="HELICASE_CTER"/>
    <property type="match status" value="1"/>
</dbReference>
<dbReference type="EMBL" id="JAGIZB010000031">
    <property type="protein sequence ID" value="MBP0447318.1"/>
    <property type="molecule type" value="Genomic_DNA"/>
</dbReference>
<protein>
    <submittedName>
        <fullName evidence="5">DEAD/DEAH box helicase</fullName>
    </submittedName>
</protein>
<dbReference type="Gene3D" id="3.40.50.300">
    <property type="entry name" value="P-loop containing nucleotide triphosphate hydrolases"/>
    <property type="match status" value="2"/>
</dbReference>
<feature type="domain" description="Helicase C-terminal" evidence="4">
    <location>
        <begin position="962"/>
        <end position="1118"/>
    </location>
</feature>
<proteinExistence type="predicted"/>
<dbReference type="GO" id="GO:0004386">
    <property type="term" value="F:helicase activity"/>
    <property type="evidence" value="ECO:0007669"/>
    <property type="project" value="UniProtKB-KW"/>
</dbReference>
<evidence type="ECO:0000313" key="5">
    <source>
        <dbReference type="EMBL" id="MBP0447318.1"/>
    </source>
</evidence>
<dbReference type="InterPro" id="IPR027417">
    <property type="entry name" value="P-loop_NTPase"/>
</dbReference>
<dbReference type="SMART" id="SM00490">
    <property type="entry name" value="HELICc"/>
    <property type="match status" value="1"/>
</dbReference>
<keyword evidence="5" id="KW-0378">Hydrolase</keyword>
<dbReference type="InterPro" id="IPR014001">
    <property type="entry name" value="Helicase_ATP-bd"/>
</dbReference>
<dbReference type="SUPFAM" id="SSF52540">
    <property type="entry name" value="P-loop containing nucleoside triphosphate hydrolases"/>
    <property type="match status" value="2"/>
</dbReference>
<organism evidence="5 6">
    <name type="scientific">Pararoseomonas baculiformis</name>
    <dbReference type="NCBI Taxonomy" id="2820812"/>
    <lineage>
        <taxon>Bacteria</taxon>
        <taxon>Pseudomonadati</taxon>
        <taxon>Pseudomonadota</taxon>
        <taxon>Alphaproteobacteria</taxon>
        <taxon>Acetobacterales</taxon>
        <taxon>Acetobacteraceae</taxon>
        <taxon>Pararoseomonas</taxon>
    </lineage>
</organism>
<evidence type="ECO:0000259" key="4">
    <source>
        <dbReference type="PROSITE" id="PS51194"/>
    </source>
</evidence>
<keyword evidence="1" id="KW-0547">Nucleotide-binding</keyword>
<feature type="domain" description="Helicase ATP-binding" evidence="3">
    <location>
        <begin position="119"/>
        <end position="323"/>
    </location>
</feature>
<evidence type="ECO:0000259" key="3">
    <source>
        <dbReference type="PROSITE" id="PS51192"/>
    </source>
</evidence>
<name>A0ABS4AJW5_9PROT</name>
<comment type="caution">
    <text evidence="5">The sequence shown here is derived from an EMBL/GenBank/DDBJ whole genome shotgun (WGS) entry which is preliminary data.</text>
</comment>
<dbReference type="Pfam" id="PF09369">
    <property type="entry name" value="MZB"/>
    <property type="match status" value="1"/>
</dbReference>
<evidence type="ECO:0000256" key="1">
    <source>
        <dbReference type="ARBA" id="ARBA00022741"/>
    </source>
</evidence>
<keyword evidence="5" id="KW-0347">Helicase</keyword>
<dbReference type="SMART" id="SM00487">
    <property type="entry name" value="DEXDc"/>
    <property type="match status" value="1"/>
</dbReference>
<evidence type="ECO:0000313" key="6">
    <source>
        <dbReference type="Proteomes" id="UP000681594"/>
    </source>
</evidence>
<dbReference type="InterPro" id="IPR011545">
    <property type="entry name" value="DEAD/DEAH_box_helicase_dom"/>
</dbReference>
<dbReference type="PANTHER" id="PTHR47957:SF3">
    <property type="entry name" value="ATP-DEPENDENT HELICASE HRQ1"/>
    <property type="match status" value="1"/>
</dbReference>